<keyword evidence="6 11" id="KW-0732">Signal</keyword>
<comment type="caution">
    <text evidence="13">The sequence shown here is derived from an EMBL/GenBank/DDBJ whole genome shotgun (WGS) entry which is preliminary data.</text>
</comment>
<comment type="subunit">
    <text evidence="2">Homotrimer.</text>
</comment>
<dbReference type="InterPro" id="IPR050298">
    <property type="entry name" value="Gram-neg_bact_OMP"/>
</dbReference>
<dbReference type="InterPro" id="IPR033900">
    <property type="entry name" value="Gram_neg_porin_domain"/>
</dbReference>
<keyword evidence="7" id="KW-0406">Ion transport</keyword>
<feature type="chain" id="PRO_5046436542" evidence="11">
    <location>
        <begin position="21"/>
        <end position="324"/>
    </location>
</feature>
<protein>
    <submittedName>
        <fullName evidence="13">Porin</fullName>
    </submittedName>
</protein>
<dbReference type="Proteomes" id="UP001557484">
    <property type="component" value="Unassembled WGS sequence"/>
</dbReference>
<keyword evidence="10" id="KW-0998">Cell outer membrane</keyword>
<dbReference type="EMBL" id="JBFRYB010000001">
    <property type="protein sequence ID" value="MEX1666288.1"/>
    <property type="molecule type" value="Genomic_DNA"/>
</dbReference>
<evidence type="ECO:0000256" key="2">
    <source>
        <dbReference type="ARBA" id="ARBA00011233"/>
    </source>
</evidence>
<evidence type="ECO:0000256" key="1">
    <source>
        <dbReference type="ARBA" id="ARBA00004571"/>
    </source>
</evidence>
<comment type="subcellular location">
    <subcellularLocation>
        <location evidence="1">Cell outer membrane</location>
        <topology evidence="1">Multi-pass membrane protein</topology>
    </subcellularLocation>
</comment>
<proteinExistence type="predicted"/>
<evidence type="ECO:0000256" key="4">
    <source>
        <dbReference type="ARBA" id="ARBA00022452"/>
    </source>
</evidence>
<dbReference type="SUPFAM" id="SSF56935">
    <property type="entry name" value="Porins"/>
    <property type="match status" value="1"/>
</dbReference>
<dbReference type="InterPro" id="IPR023614">
    <property type="entry name" value="Porin_dom_sf"/>
</dbReference>
<keyword evidence="8" id="KW-0626">Porin</keyword>
<keyword evidence="9" id="KW-0472">Membrane</keyword>
<feature type="domain" description="Porin" evidence="12">
    <location>
        <begin position="11"/>
        <end position="304"/>
    </location>
</feature>
<dbReference type="PANTHER" id="PTHR34501">
    <property type="entry name" value="PROTEIN YDDL-RELATED"/>
    <property type="match status" value="1"/>
</dbReference>
<keyword evidence="14" id="KW-1185">Reference proteome</keyword>
<evidence type="ECO:0000259" key="12">
    <source>
        <dbReference type="Pfam" id="PF13609"/>
    </source>
</evidence>
<evidence type="ECO:0000256" key="8">
    <source>
        <dbReference type="ARBA" id="ARBA00023114"/>
    </source>
</evidence>
<evidence type="ECO:0000256" key="3">
    <source>
        <dbReference type="ARBA" id="ARBA00022448"/>
    </source>
</evidence>
<evidence type="ECO:0000256" key="7">
    <source>
        <dbReference type="ARBA" id="ARBA00023065"/>
    </source>
</evidence>
<organism evidence="13 14">
    <name type="scientific">Zhongshania arctica</name>
    <dbReference type="NCBI Taxonomy" id="3238302"/>
    <lineage>
        <taxon>Bacteria</taxon>
        <taxon>Pseudomonadati</taxon>
        <taxon>Pseudomonadota</taxon>
        <taxon>Gammaproteobacteria</taxon>
        <taxon>Cellvibrionales</taxon>
        <taxon>Spongiibacteraceae</taxon>
        <taxon>Zhongshania</taxon>
    </lineage>
</organism>
<evidence type="ECO:0000256" key="10">
    <source>
        <dbReference type="ARBA" id="ARBA00023237"/>
    </source>
</evidence>
<dbReference type="Gene3D" id="2.40.160.10">
    <property type="entry name" value="Porin"/>
    <property type="match status" value="1"/>
</dbReference>
<feature type="signal peptide" evidence="11">
    <location>
        <begin position="1"/>
        <end position="20"/>
    </location>
</feature>
<sequence length="324" mass="35164">MKPQRLPTILILCAAPLAHADVSFYGKANISYQNTKRGIDSNSKQWELNSNASRIGIKGDIPIDDTNISAIIQVEYEVAIDDGETGNAQSLKQRDTFAGLTGSWGTVVAGQMNTATKDMSREVDLFNNLAVGDVKYYLSGENRLKNTIRYSSPRLFDHLSGSIAVVPGEDSSTNQDGPADGTTISVRYDGDGVAVGFAHDQEVNGKNVNRAIAHLEIMNIDLGILIQTSEISKPINNNDEDEEAGVLSLSYHANNKLDFKFQIGHTEIDLFNGDKQLDQIATGVDYRISKSLTAYGYSAQVTSKSSATSTSKDRTTGIGMVLRF</sequence>
<evidence type="ECO:0000256" key="5">
    <source>
        <dbReference type="ARBA" id="ARBA00022692"/>
    </source>
</evidence>
<evidence type="ECO:0000313" key="14">
    <source>
        <dbReference type="Proteomes" id="UP001557484"/>
    </source>
</evidence>
<accession>A0ABV3TXG7</accession>
<reference evidence="13 14" key="1">
    <citation type="journal article" date="2011" name="Int. J. Syst. Evol. Microbiol.">
        <title>Zhongshania antarctica gen. nov., sp. nov. and Zhongshania guokunii sp. nov., gammaproteobacteria respectively isolated from coastal attached (fast) ice and surface seawater of the Antarctic.</title>
        <authorList>
            <person name="Li H.J."/>
            <person name="Zhang X.Y."/>
            <person name="Chen C.X."/>
            <person name="Zhang Y.J."/>
            <person name="Gao Z.M."/>
            <person name="Yu Y."/>
            <person name="Chen X.L."/>
            <person name="Chen B."/>
            <person name="Zhang Y.Z."/>
        </authorList>
    </citation>
    <scope>NUCLEOTIDE SEQUENCE [LARGE SCALE GENOMIC DNA]</scope>
    <source>
        <strain evidence="13 14">R06B22</strain>
    </source>
</reference>
<dbReference type="Pfam" id="PF13609">
    <property type="entry name" value="Porin_4"/>
    <property type="match status" value="1"/>
</dbReference>
<keyword evidence="3" id="KW-0813">Transport</keyword>
<evidence type="ECO:0000256" key="6">
    <source>
        <dbReference type="ARBA" id="ARBA00022729"/>
    </source>
</evidence>
<evidence type="ECO:0000313" key="13">
    <source>
        <dbReference type="EMBL" id="MEX1666288.1"/>
    </source>
</evidence>
<dbReference type="RefSeq" id="WP_368376371.1">
    <property type="nucleotide sequence ID" value="NZ_JBFRYB010000001.1"/>
</dbReference>
<keyword evidence="4" id="KW-1134">Transmembrane beta strand</keyword>
<keyword evidence="5" id="KW-0812">Transmembrane</keyword>
<evidence type="ECO:0000256" key="9">
    <source>
        <dbReference type="ARBA" id="ARBA00023136"/>
    </source>
</evidence>
<dbReference type="PANTHER" id="PTHR34501:SF9">
    <property type="entry name" value="MAJOR OUTER MEMBRANE PROTEIN P.IA"/>
    <property type="match status" value="1"/>
</dbReference>
<name>A0ABV3TXG7_9GAMM</name>
<dbReference type="CDD" id="cd00342">
    <property type="entry name" value="gram_neg_porins"/>
    <property type="match status" value="1"/>
</dbReference>
<gene>
    <name evidence="13" type="ORF">AB4875_12405</name>
</gene>
<evidence type="ECO:0000256" key="11">
    <source>
        <dbReference type="SAM" id="SignalP"/>
    </source>
</evidence>